<feature type="compositionally biased region" description="Basic and acidic residues" evidence="1">
    <location>
        <begin position="1156"/>
        <end position="1167"/>
    </location>
</feature>
<gene>
    <name evidence="2" type="primary">Dper\GL19634</name>
    <name evidence="2" type="ORF">Dper_GL19634</name>
</gene>
<feature type="compositionally biased region" description="Polar residues" evidence="1">
    <location>
        <begin position="1168"/>
        <end position="1178"/>
    </location>
</feature>
<dbReference type="PhylomeDB" id="B4G7P0"/>
<evidence type="ECO:0000256" key="1">
    <source>
        <dbReference type="SAM" id="MobiDB-lite"/>
    </source>
</evidence>
<evidence type="ECO:0000313" key="3">
    <source>
        <dbReference type="Proteomes" id="UP000008744"/>
    </source>
</evidence>
<dbReference type="OMA" id="QNLPMGN"/>
<dbReference type="KEGG" id="dpe:6588866"/>
<feature type="region of interest" description="Disordered" evidence="1">
    <location>
        <begin position="831"/>
        <end position="855"/>
    </location>
</feature>
<feature type="region of interest" description="Disordered" evidence="1">
    <location>
        <begin position="430"/>
        <end position="485"/>
    </location>
</feature>
<reference evidence="2 3" key="1">
    <citation type="journal article" date="2007" name="Nature">
        <title>Evolution of genes and genomes on the Drosophila phylogeny.</title>
        <authorList>
            <consortium name="Drosophila 12 Genomes Consortium"/>
            <person name="Clark A.G."/>
            <person name="Eisen M.B."/>
            <person name="Smith D.R."/>
            <person name="Bergman C.M."/>
            <person name="Oliver B."/>
            <person name="Markow T.A."/>
            <person name="Kaufman T.C."/>
            <person name="Kellis M."/>
            <person name="Gelbart W."/>
            <person name="Iyer V.N."/>
            <person name="Pollard D.A."/>
            <person name="Sackton T.B."/>
            <person name="Larracuente A.M."/>
            <person name="Singh N.D."/>
            <person name="Abad J.P."/>
            <person name="Abt D.N."/>
            <person name="Adryan B."/>
            <person name="Aguade M."/>
            <person name="Akashi H."/>
            <person name="Anderson W.W."/>
            <person name="Aquadro C.F."/>
            <person name="Ardell D.H."/>
            <person name="Arguello R."/>
            <person name="Artieri C.G."/>
            <person name="Barbash D.A."/>
            <person name="Barker D."/>
            <person name="Barsanti P."/>
            <person name="Batterham P."/>
            <person name="Batzoglou S."/>
            <person name="Begun D."/>
            <person name="Bhutkar A."/>
            <person name="Blanco E."/>
            <person name="Bosak S.A."/>
            <person name="Bradley R.K."/>
            <person name="Brand A.D."/>
            <person name="Brent M.R."/>
            <person name="Brooks A.N."/>
            <person name="Brown R.H."/>
            <person name="Butlin R.K."/>
            <person name="Caggese C."/>
            <person name="Calvi B.R."/>
            <person name="Bernardo de Carvalho A."/>
            <person name="Caspi A."/>
            <person name="Castrezana S."/>
            <person name="Celniker S.E."/>
            <person name="Chang J.L."/>
            <person name="Chapple C."/>
            <person name="Chatterji S."/>
            <person name="Chinwalla A."/>
            <person name="Civetta A."/>
            <person name="Clifton S.W."/>
            <person name="Comeron J.M."/>
            <person name="Costello J.C."/>
            <person name="Coyne J.A."/>
            <person name="Daub J."/>
            <person name="David R.G."/>
            <person name="Delcher A.L."/>
            <person name="Delehaunty K."/>
            <person name="Do C.B."/>
            <person name="Ebling H."/>
            <person name="Edwards K."/>
            <person name="Eickbush T."/>
            <person name="Evans J.D."/>
            <person name="Filipski A."/>
            <person name="Findeiss S."/>
            <person name="Freyhult E."/>
            <person name="Fulton L."/>
            <person name="Fulton R."/>
            <person name="Garcia A.C."/>
            <person name="Gardiner A."/>
            <person name="Garfield D.A."/>
            <person name="Garvin B.E."/>
            <person name="Gibson G."/>
            <person name="Gilbert D."/>
            <person name="Gnerre S."/>
            <person name="Godfrey J."/>
            <person name="Good R."/>
            <person name="Gotea V."/>
            <person name="Gravely B."/>
            <person name="Greenberg A.J."/>
            <person name="Griffiths-Jones S."/>
            <person name="Gross S."/>
            <person name="Guigo R."/>
            <person name="Gustafson E.A."/>
            <person name="Haerty W."/>
            <person name="Hahn M.W."/>
            <person name="Halligan D.L."/>
            <person name="Halpern A.L."/>
            <person name="Halter G.M."/>
            <person name="Han M.V."/>
            <person name="Heger A."/>
            <person name="Hillier L."/>
            <person name="Hinrichs A.S."/>
            <person name="Holmes I."/>
            <person name="Hoskins R.A."/>
            <person name="Hubisz M.J."/>
            <person name="Hultmark D."/>
            <person name="Huntley M.A."/>
            <person name="Jaffe D.B."/>
            <person name="Jagadeeshan S."/>
            <person name="Jeck W.R."/>
            <person name="Johnson J."/>
            <person name="Jones C.D."/>
            <person name="Jordan W.C."/>
            <person name="Karpen G.H."/>
            <person name="Kataoka E."/>
            <person name="Keightley P.D."/>
            <person name="Kheradpour P."/>
            <person name="Kirkness E.F."/>
            <person name="Koerich L.B."/>
            <person name="Kristiansen K."/>
            <person name="Kudrna D."/>
            <person name="Kulathinal R.J."/>
            <person name="Kumar S."/>
            <person name="Kwok R."/>
            <person name="Lander E."/>
            <person name="Langley C.H."/>
            <person name="Lapoint R."/>
            <person name="Lazzaro B.P."/>
            <person name="Lee S.J."/>
            <person name="Levesque L."/>
            <person name="Li R."/>
            <person name="Lin C.F."/>
            <person name="Lin M.F."/>
            <person name="Lindblad-Toh K."/>
            <person name="Llopart A."/>
            <person name="Long M."/>
            <person name="Low L."/>
            <person name="Lozovsky E."/>
            <person name="Lu J."/>
            <person name="Luo M."/>
            <person name="Machado C.A."/>
            <person name="Makalowski W."/>
            <person name="Marzo M."/>
            <person name="Matsuda M."/>
            <person name="Matzkin L."/>
            <person name="McAllister B."/>
            <person name="McBride C.S."/>
            <person name="McKernan B."/>
            <person name="McKernan K."/>
            <person name="Mendez-Lago M."/>
            <person name="Minx P."/>
            <person name="Mollenhauer M.U."/>
            <person name="Montooth K."/>
            <person name="Mount S.M."/>
            <person name="Mu X."/>
            <person name="Myers E."/>
            <person name="Negre B."/>
            <person name="Newfeld S."/>
            <person name="Nielsen R."/>
            <person name="Noor M.A."/>
            <person name="O'Grady P."/>
            <person name="Pachter L."/>
            <person name="Papaceit M."/>
            <person name="Parisi M.J."/>
            <person name="Parisi M."/>
            <person name="Parts L."/>
            <person name="Pedersen J.S."/>
            <person name="Pesole G."/>
            <person name="Phillippy A.M."/>
            <person name="Ponting C.P."/>
            <person name="Pop M."/>
            <person name="Porcelli D."/>
            <person name="Powell J.R."/>
            <person name="Prohaska S."/>
            <person name="Pruitt K."/>
            <person name="Puig M."/>
            <person name="Quesneville H."/>
            <person name="Ram K.R."/>
            <person name="Rand D."/>
            <person name="Rasmussen M.D."/>
            <person name="Reed L.K."/>
            <person name="Reenan R."/>
            <person name="Reily A."/>
            <person name="Remington K.A."/>
            <person name="Rieger T.T."/>
            <person name="Ritchie M.G."/>
            <person name="Robin C."/>
            <person name="Rogers Y.H."/>
            <person name="Rohde C."/>
            <person name="Rozas J."/>
            <person name="Rubenfield M.J."/>
            <person name="Ruiz A."/>
            <person name="Russo S."/>
            <person name="Salzberg S.L."/>
            <person name="Sanchez-Gracia A."/>
            <person name="Saranga D.J."/>
            <person name="Sato H."/>
            <person name="Schaeffer S.W."/>
            <person name="Schatz M.C."/>
            <person name="Schlenke T."/>
            <person name="Schwartz R."/>
            <person name="Segarra C."/>
            <person name="Singh R.S."/>
            <person name="Sirot L."/>
            <person name="Sirota M."/>
            <person name="Sisneros N.B."/>
            <person name="Smith C.D."/>
            <person name="Smith T.F."/>
            <person name="Spieth J."/>
            <person name="Stage D.E."/>
            <person name="Stark A."/>
            <person name="Stephan W."/>
            <person name="Strausberg R.L."/>
            <person name="Strempel S."/>
            <person name="Sturgill D."/>
            <person name="Sutton G."/>
            <person name="Sutton G.G."/>
            <person name="Tao W."/>
            <person name="Teichmann S."/>
            <person name="Tobari Y.N."/>
            <person name="Tomimura Y."/>
            <person name="Tsolas J.M."/>
            <person name="Valente V.L."/>
            <person name="Venter E."/>
            <person name="Venter J.C."/>
            <person name="Vicario S."/>
            <person name="Vieira F.G."/>
            <person name="Vilella A.J."/>
            <person name="Villasante A."/>
            <person name="Walenz B."/>
            <person name="Wang J."/>
            <person name="Wasserman M."/>
            <person name="Watts T."/>
            <person name="Wilson D."/>
            <person name="Wilson R.K."/>
            <person name="Wing R.A."/>
            <person name="Wolfner M.F."/>
            <person name="Wong A."/>
            <person name="Wong G.K."/>
            <person name="Wu C.I."/>
            <person name="Wu G."/>
            <person name="Yamamoto D."/>
            <person name="Yang H.P."/>
            <person name="Yang S.P."/>
            <person name="Yorke J.A."/>
            <person name="Yoshida K."/>
            <person name="Zdobnov E."/>
            <person name="Zhang P."/>
            <person name="Zhang Y."/>
            <person name="Zimin A.V."/>
            <person name="Baldwin J."/>
            <person name="Abdouelleil A."/>
            <person name="Abdulkadir J."/>
            <person name="Abebe A."/>
            <person name="Abera B."/>
            <person name="Abreu J."/>
            <person name="Acer S.C."/>
            <person name="Aftuck L."/>
            <person name="Alexander A."/>
            <person name="An P."/>
            <person name="Anderson E."/>
            <person name="Anderson S."/>
            <person name="Arachi H."/>
            <person name="Azer M."/>
            <person name="Bachantsang P."/>
            <person name="Barry A."/>
            <person name="Bayul T."/>
            <person name="Berlin A."/>
            <person name="Bessette D."/>
            <person name="Bloom T."/>
            <person name="Blye J."/>
            <person name="Boguslavskiy L."/>
            <person name="Bonnet C."/>
            <person name="Boukhgalter B."/>
            <person name="Bourzgui I."/>
            <person name="Brown A."/>
            <person name="Cahill P."/>
            <person name="Channer S."/>
            <person name="Cheshatsang Y."/>
            <person name="Chuda L."/>
            <person name="Citroen M."/>
            <person name="Collymore A."/>
            <person name="Cooke P."/>
            <person name="Costello M."/>
            <person name="D'Aco K."/>
            <person name="Daza R."/>
            <person name="De Haan G."/>
            <person name="DeGray S."/>
            <person name="DeMaso C."/>
            <person name="Dhargay N."/>
            <person name="Dooley K."/>
            <person name="Dooley E."/>
            <person name="Doricent M."/>
            <person name="Dorje P."/>
            <person name="Dorjee K."/>
            <person name="Dupes A."/>
            <person name="Elong R."/>
            <person name="Falk J."/>
            <person name="Farina A."/>
            <person name="Faro S."/>
            <person name="Ferguson D."/>
            <person name="Fisher S."/>
            <person name="Foley C.D."/>
            <person name="Franke A."/>
            <person name="Friedrich D."/>
            <person name="Gadbois L."/>
            <person name="Gearin G."/>
            <person name="Gearin C.R."/>
            <person name="Giannoukos G."/>
            <person name="Goode T."/>
            <person name="Graham J."/>
            <person name="Grandbois E."/>
            <person name="Grewal S."/>
            <person name="Gyaltsen K."/>
            <person name="Hafez N."/>
            <person name="Hagos B."/>
            <person name="Hall J."/>
            <person name="Henson C."/>
            <person name="Hollinger A."/>
            <person name="Honan T."/>
            <person name="Huard M.D."/>
            <person name="Hughes L."/>
            <person name="Hurhula B."/>
            <person name="Husby M.E."/>
            <person name="Kamat A."/>
            <person name="Kanga B."/>
            <person name="Kashin S."/>
            <person name="Khazanovich D."/>
            <person name="Kisner P."/>
            <person name="Lance K."/>
            <person name="Lara M."/>
            <person name="Lee W."/>
            <person name="Lennon N."/>
            <person name="Letendre F."/>
            <person name="LeVine R."/>
            <person name="Lipovsky A."/>
            <person name="Liu X."/>
            <person name="Liu J."/>
            <person name="Liu S."/>
            <person name="Lokyitsang T."/>
            <person name="Lokyitsang Y."/>
            <person name="Lubonja R."/>
            <person name="Lui A."/>
            <person name="MacDonald P."/>
            <person name="Magnisalis V."/>
            <person name="Maru K."/>
            <person name="Matthews C."/>
            <person name="McCusker W."/>
            <person name="McDonough S."/>
            <person name="Mehta T."/>
            <person name="Meldrim J."/>
            <person name="Meneus L."/>
            <person name="Mihai O."/>
            <person name="Mihalev A."/>
            <person name="Mihova T."/>
            <person name="Mittelman R."/>
            <person name="Mlenga V."/>
            <person name="Montmayeur A."/>
            <person name="Mulrain L."/>
            <person name="Navidi A."/>
            <person name="Naylor J."/>
            <person name="Negash T."/>
            <person name="Nguyen T."/>
            <person name="Nguyen N."/>
            <person name="Nicol R."/>
            <person name="Norbu C."/>
            <person name="Norbu N."/>
            <person name="Novod N."/>
            <person name="O'Neill B."/>
            <person name="Osman S."/>
            <person name="Markiewicz E."/>
            <person name="Oyono O.L."/>
            <person name="Patti C."/>
            <person name="Phunkhang P."/>
            <person name="Pierre F."/>
            <person name="Priest M."/>
            <person name="Raghuraman S."/>
            <person name="Rege F."/>
            <person name="Reyes R."/>
            <person name="Rise C."/>
            <person name="Rogov P."/>
            <person name="Ross K."/>
            <person name="Ryan E."/>
            <person name="Settipalli S."/>
            <person name="Shea T."/>
            <person name="Sherpa N."/>
            <person name="Shi L."/>
            <person name="Shih D."/>
            <person name="Sparrow T."/>
            <person name="Spaulding J."/>
            <person name="Stalker J."/>
            <person name="Stange-Thomann N."/>
            <person name="Stavropoulos S."/>
            <person name="Stone C."/>
            <person name="Strader C."/>
            <person name="Tesfaye S."/>
            <person name="Thomson T."/>
            <person name="Thoulutsang Y."/>
            <person name="Thoulutsang D."/>
            <person name="Topham K."/>
            <person name="Topping I."/>
            <person name="Tsamla T."/>
            <person name="Vassiliev H."/>
            <person name="Vo A."/>
            <person name="Wangchuk T."/>
            <person name="Wangdi T."/>
            <person name="Weiand M."/>
            <person name="Wilkinson J."/>
            <person name="Wilson A."/>
            <person name="Yadav S."/>
            <person name="Young G."/>
            <person name="Yu Q."/>
            <person name="Zembek L."/>
            <person name="Zhong D."/>
            <person name="Zimmer A."/>
            <person name="Zwirko Z."/>
            <person name="Jaffe D.B."/>
            <person name="Alvarez P."/>
            <person name="Brockman W."/>
            <person name="Butler J."/>
            <person name="Chin C."/>
            <person name="Gnerre S."/>
            <person name="Grabherr M."/>
            <person name="Kleber M."/>
            <person name="Mauceli E."/>
            <person name="MacCallum I."/>
        </authorList>
    </citation>
    <scope>NUCLEOTIDE SEQUENCE [LARGE SCALE GENOMIC DNA]</scope>
    <source>
        <strain evidence="3">MSH-3 / Tucson 14011-0111.49</strain>
    </source>
</reference>
<feature type="region of interest" description="Disordered" evidence="1">
    <location>
        <begin position="1079"/>
        <end position="1208"/>
    </location>
</feature>
<feature type="region of interest" description="Disordered" evidence="1">
    <location>
        <begin position="1451"/>
        <end position="1496"/>
    </location>
</feature>
<feature type="compositionally biased region" description="Basic and acidic residues" evidence="1">
    <location>
        <begin position="1085"/>
        <end position="1094"/>
    </location>
</feature>
<dbReference type="HOGENOM" id="CLU_001818_0_0_1"/>
<dbReference type="OrthoDB" id="7762739at2759"/>
<feature type="region of interest" description="Disordered" evidence="1">
    <location>
        <begin position="1"/>
        <end position="26"/>
    </location>
</feature>
<feature type="compositionally biased region" description="Basic and acidic residues" evidence="1">
    <location>
        <begin position="1122"/>
        <end position="1133"/>
    </location>
</feature>
<dbReference type="Proteomes" id="UP000008744">
    <property type="component" value="Unassembled WGS sequence"/>
</dbReference>
<evidence type="ECO:0000313" key="2">
    <source>
        <dbReference type="EMBL" id="EDW29311.1"/>
    </source>
</evidence>
<keyword evidence="3" id="KW-1185">Reference proteome</keyword>
<sequence>MEKNKRRSSLRQPPARDDDQTAAAGTQNCVLKRRISFSGKKSVREFVNTEEPHYWEDSYELSEITNGEDNSREKAPKAGPSQQAPTADKENIPLQFEHASTRIDMTLNLRTSIDVPMFPCEKNRNRPNCSVPRESLFAESFSLSSMGRDKLKDTLYSHRITDKTIDLMQISSKVREDCSLELSSFEMENIKTQPTKSVGDSFMDITPLGYTGPVTSAAAAVLVPVEKENVDPVQKLVHMEVEEGQKEIQRQADISFDCDMNDSDARDRLSSHGFFQTEPNNSTINYLGDESVLIPFDMISGENISKKLNFRQLNDDLEAGKIKVFANGPRTPCTDRKAKHKRFWHGLDEDQDQDPMDINIRSIKPRATLNFSENMTMSPLAQTAPVTVAAVAEPLPREKLKIPDDKRKYRVSQADEMMLDNTNFLAHAKLGDETQSRNSSKVLSRRESTYESSELDLGTPKRNSSCRPDFQPSTMQEAPSKHSKPRQTIHLSAEMEQDVFRLEDAAAAIPPERASSARRTFSLNESMDQENIVDEKARAIQSEDNVPRNRTKSKRRETLLMEESMEEDIISPLKELHLKGNADPAKGPKSRHTLHLAEPLEEDEALPRNAAATEAIRKDRRHLAEAVQEHLQMGNQRSKARQTILQEEPIEEDVDNAATGAIRNKAVQQNLPMGNQRSKARQTILQTEPIEEDVTATGAIQNKSVQKHVPIGNQRSKARQTILQSEAIVEDVDDAATGAVRKDYEHLAEAGQKHLPMGYQRSKARQTILQSEPIEEDVDDAATGAIRKEALQQNLPMGNQRSKARQTILQAEPIEGEFDYAATGAMRKDRKQLAASVQEQTNQRSKASQSILQSEAIEEDVDGATGAIRKEALQQNLPMGNQRPKARQTILQAEPIEEEFDYAATGAMRKDRKQLAEAVQEHLPMTNQRSKASQSILQSEASFIRNEALQQNLPMGNRRSKARQTILQAEPIEEEFNYAATGAIRKDYEHLAEAVQEHHVPTGDRSSRSRQTLLTAVPIEEDYSIAYQSSKPRNTHESREESVAFKSRNTIMLAELNEENMTAVRTSKARQTLLLATSMEEEEQLREPPLEKSTKVAPNRGSRAEQTLIMSESMEEEEEEEEHPKEPAFEKSANRGSRSQQTLIMSESMEEEEEEEHPKEPPFEKSANRGSRSQQTLIMSESMEEEAEKAADFQSPLQSTGAPPELLPITPMLKQNGSGSLNSMNEFEKFEEETNQAATPRGPLPKTSALLQKIRSMGESMRMSLEGDALGCGTPTRHSGDAKRLFAHLTPNLPEAKKRNTHLFGDMEMEQEMEASIAIKEVTAAVDMNFDLTLQPVRGLIGEHMSRSTVFEERPITVSDVSAYFKNLSCKVKKEPAEGTMEVERDTCPRDSGSSTDRSFKSYAPTNKRFINLSGDTTIFSAAIVETIDVDQQENNQIDNVRLSLVSTLADEPDTDEEAPAEDAVALPKQPEPQPQPEPEPEHCQEQHESSRVVAAGSSASCRKCANCRRSLSEPRLSNDSFVLPTQPQWDMTREIEMLRRVRAKPNLDDVHKYWQIKEQERQTIALEKELDSSSEASEEEEFSEWDVNEVMATYKRKMERFKRSLADNQEVLQQMLVPLEPVETFFDRLQDMLGEQQPNWIFDYQLKVSQKLIFTHRLLTTFRLIVDYETVDELETAIRVCAINVEQATVILPLQSWTAFEHLLDFQLQLKLPVNLTDSIEGSSVEAFAQFLQRIDAICVDILRTFHKLLAVLTATRANLLRQANRIVVKKTVRRHIEVDTRTRLEKTDFVIEIANVEAISFRDILQPKLHFFNENIQFLPTGVAFLEAFLDHPEQYLKV</sequence>
<accession>B4G7P0</accession>
<proteinExistence type="predicted"/>
<dbReference type="EMBL" id="CH479180">
    <property type="protein sequence ID" value="EDW29311.1"/>
    <property type="molecule type" value="Genomic_DNA"/>
</dbReference>
<dbReference type="STRING" id="7234.B4G7P0"/>
<dbReference type="eggNOG" id="ENOG502QRR7">
    <property type="taxonomic scope" value="Eukaryota"/>
</dbReference>
<feature type="compositionally biased region" description="Polar residues" evidence="1">
    <location>
        <begin position="1134"/>
        <end position="1144"/>
    </location>
</feature>
<feature type="compositionally biased region" description="Polar residues" evidence="1">
    <location>
        <begin position="835"/>
        <end position="853"/>
    </location>
</feature>
<feature type="compositionally biased region" description="Polar residues" evidence="1">
    <location>
        <begin position="461"/>
        <end position="477"/>
    </location>
</feature>
<organism evidence="3">
    <name type="scientific">Drosophila persimilis</name>
    <name type="common">Fruit fly</name>
    <dbReference type="NCBI Taxonomy" id="7234"/>
    <lineage>
        <taxon>Eukaryota</taxon>
        <taxon>Metazoa</taxon>
        <taxon>Ecdysozoa</taxon>
        <taxon>Arthropoda</taxon>
        <taxon>Hexapoda</taxon>
        <taxon>Insecta</taxon>
        <taxon>Pterygota</taxon>
        <taxon>Neoptera</taxon>
        <taxon>Endopterygota</taxon>
        <taxon>Diptera</taxon>
        <taxon>Brachycera</taxon>
        <taxon>Muscomorpha</taxon>
        <taxon>Ephydroidea</taxon>
        <taxon>Drosophilidae</taxon>
        <taxon>Drosophila</taxon>
        <taxon>Sophophora</taxon>
    </lineage>
</organism>
<protein>
    <submittedName>
        <fullName evidence="2">GL19634</fullName>
    </submittedName>
</protein>
<feature type="compositionally biased region" description="Acidic residues" evidence="1">
    <location>
        <begin position="1451"/>
        <end position="1461"/>
    </location>
</feature>
<feature type="compositionally biased region" description="Basic and acidic residues" evidence="1">
    <location>
        <begin position="1480"/>
        <end position="1491"/>
    </location>
</feature>
<feature type="region of interest" description="Disordered" evidence="1">
    <location>
        <begin position="67"/>
        <end position="90"/>
    </location>
</feature>
<feature type="region of interest" description="Disordered" evidence="1">
    <location>
        <begin position="1381"/>
        <end position="1401"/>
    </location>
</feature>
<name>B4G7P0_DROPE</name>